<dbReference type="EMBL" id="PYVN01000012">
    <property type="protein sequence ID" value="PTB86549.1"/>
    <property type="molecule type" value="Genomic_DNA"/>
</dbReference>
<dbReference type="SUPFAM" id="SSF82866">
    <property type="entry name" value="Multidrug efflux transporter AcrB transmembrane domain"/>
    <property type="match status" value="2"/>
</dbReference>
<dbReference type="PROSITE" id="PS50156">
    <property type="entry name" value="SSD"/>
    <property type="match status" value="1"/>
</dbReference>
<dbReference type="PANTHER" id="PTHR32063:SF0">
    <property type="entry name" value="SWARMING MOTILITY PROTEIN SWRC"/>
    <property type="match status" value="1"/>
</dbReference>
<proteinExistence type="predicted"/>
<dbReference type="Pfam" id="PF00873">
    <property type="entry name" value="ACR_tran"/>
    <property type="match status" value="1"/>
</dbReference>
<dbReference type="GO" id="GO:0005886">
    <property type="term" value="C:plasma membrane"/>
    <property type="evidence" value="ECO:0007669"/>
    <property type="project" value="TreeGrafter"/>
</dbReference>
<protein>
    <submittedName>
        <fullName evidence="3">AcrB/AcrD/AcrF family protein</fullName>
    </submittedName>
</protein>
<dbReference type="PRINTS" id="PR00702">
    <property type="entry name" value="ACRIFLAVINRP"/>
</dbReference>
<feature type="transmembrane region" description="Helical" evidence="1">
    <location>
        <begin position="389"/>
        <end position="413"/>
    </location>
</feature>
<feature type="transmembrane region" description="Helical" evidence="1">
    <location>
        <begin position="466"/>
        <end position="489"/>
    </location>
</feature>
<feature type="transmembrane region" description="Helical" evidence="1">
    <location>
        <begin position="981"/>
        <end position="1002"/>
    </location>
</feature>
<dbReference type="Gene3D" id="3.30.70.1430">
    <property type="entry name" value="Multidrug efflux transporter AcrB pore domain"/>
    <property type="match status" value="2"/>
</dbReference>
<dbReference type="InterPro" id="IPR027463">
    <property type="entry name" value="AcrB_DN_DC_subdom"/>
</dbReference>
<feature type="transmembrane region" description="Helical" evidence="1">
    <location>
        <begin position="1008"/>
        <end position="1036"/>
    </location>
</feature>
<feature type="transmembrane region" description="Helical" evidence="1">
    <location>
        <begin position="932"/>
        <end position="952"/>
    </location>
</feature>
<comment type="caution">
    <text evidence="3">The sequence shown here is derived from an EMBL/GenBank/DDBJ whole genome shotgun (WGS) entry which is preliminary data.</text>
</comment>
<keyword evidence="1" id="KW-1133">Transmembrane helix</keyword>
<dbReference type="Gene3D" id="3.30.2090.10">
    <property type="entry name" value="Multidrug efflux transporter AcrB TolC docking domain, DN and DC subdomains"/>
    <property type="match status" value="2"/>
</dbReference>
<dbReference type="InterPro" id="IPR001036">
    <property type="entry name" value="Acrflvin-R"/>
</dbReference>
<feature type="transmembrane region" description="Helical" evidence="1">
    <location>
        <begin position="525"/>
        <end position="543"/>
    </location>
</feature>
<dbReference type="AlphaFoldDB" id="A0A2T4CYC0"/>
<dbReference type="Gene3D" id="3.30.70.1440">
    <property type="entry name" value="Multidrug efflux transporter AcrB pore domain"/>
    <property type="match status" value="1"/>
</dbReference>
<keyword evidence="1" id="KW-0812">Transmembrane</keyword>
<organism evidence="3">
    <name type="scientific">Pseudidiomarina aestuarii</name>
    <dbReference type="NCBI Taxonomy" id="624146"/>
    <lineage>
        <taxon>Bacteria</taxon>
        <taxon>Pseudomonadati</taxon>
        <taxon>Pseudomonadota</taxon>
        <taxon>Gammaproteobacteria</taxon>
        <taxon>Alteromonadales</taxon>
        <taxon>Idiomarinaceae</taxon>
        <taxon>Pseudidiomarina</taxon>
    </lineage>
</organism>
<gene>
    <name evidence="3" type="ORF">C9940_01950</name>
</gene>
<dbReference type="Gene3D" id="1.20.1640.10">
    <property type="entry name" value="Multidrug efflux transporter AcrB transmembrane domain"/>
    <property type="match status" value="2"/>
</dbReference>
<keyword evidence="1" id="KW-0472">Membrane</keyword>
<feature type="transmembrane region" description="Helical" evidence="1">
    <location>
        <begin position="434"/>
        <end position="454"/>
    </location>
</feature>
<sequence length="1054" mass="114618">MLEAPIRNGKLLTVIVLIVCVLGIAAARLIPVQMIPDLDVRTISVVTQWPGATPQDIEKEILIEQERYLRNIPNLRRMEAFAETGEAVIELDFPFGVGINETLIEVSNALSQVPSYPENVDQPSIRSSSFSENAFMYFAVSPLPGNPLNLNIDMITDFIEDNVRTQMERVPGVSEVQLRGGAERQMQIFIDSAKLAQRGLSLTDVRDAIRARNSDTSAGDLDDGKKRYLLRTIGRFEDKQELENLILAHRNGTDILLKDIATIKLDHYEVRQVAVVNDEQALTMAVKREPGSNVIDIKYAMMEVVEEMRRDLLNPNGLDLVLIGDDVRYVESSIQNVSQNLLLGALLATFILFLFLRSLRGTLIGLMGMPVCIIAAFLGLLVFDRTINVISLAGIAFAIGMTVDNTIVVLESIEQARRRGLDRIEAAIVGVREVWTAVLASSMTTILVFAPVLFVQEEAGQLYSDIAIAISVAILASMLFAVGVVPAACARFGLGKSTGTHEDLHRRGIILHGVNWLTKGPVRRLTTMAVTVCATLVAAWHLMPPAEYLPEGEEPKAFTSMIPPPGYNLSEMLRISEEVIEILADAKGADPALFDQGEAPIPSLAYYFIRTSPTGLRVLSEPTRTQDIIPMMNALTDLFESYPGMRAFSGRGSIISSDQGGTRAVSLDIAGPDMESLYSTAEFALKRAERLFENPQIDSIPGSLSLDQPLIEIRPRWSRLTETGFTADDFGYAVAALSDGAFVDEFFIDDDKVDMFLFSTAGQQQNLSGLAGLPILTPNGDVIPLNALADLEETVDSATLRRVDSRRTVTLLIIPPRDVALETAVNKVRSEMIPAMQTDGEVAKGVNLSISGASDQLDATRESLSENLLVAVILIYLVLVAIFSHWGYPLIILTTVPLGIAGGIVGLVGVNASGSLLNAMGLPAIIQPFDMITMLGFVILLGTVVNNPILIVEQARRNLADKAISIHTAVNQAVATRLRPILMSTLTTIFGLAPLVFIPGAGTELYRGVGIVVLVGIAVSTLITLTFLPSLLVTVLSWKQRQHPVQAHSAETES</sequence>
<dbReference type="Gene3D" id="3.30.70.1320">
    <property type="entry name" value="Multidrug efflux transporter AcrB pore domain like"/>
    <property type="match status" value="1"/>
</dbReference>
<reference evidence="3" key="1">
    <citation type="submission" date="2018-03" db="EMBL/GenBank/DDBJ databases">
        <title>Cross-interface Injection: A General Nanoliter Liquid Handling Method Applied to Single Cells Genome Amplification Automated Nanoliter Liquid Handling Applied to Single Cell Multiple Displacement Amplification.</title>
        <authorList>
            <person name="Yun J."/>
            <person name="Xu P."/>
            <person name="Xu J."/>
            <person name="Dai X."/>
            <person name="Wang Y."/>
            <person name="Zheng X."/>
            <person name="Cao C."/>
            <person name="Yi Q."/>
            <person name="Zhu Y."/>
            <person name="Wang L."/>
            <person name="Dong Z."/>
            <person name="Huang Y."/>
            <person name="Huang L."/>
            <person name="Du W."/>
        </authorList>
    </citation>
    <scope>NUCLEOTIDE SEQUENCE [LARGE SCALE GENOMIC DNA]</scope>
    <source>
        <strain evidence="3">Z-D3-2</strain>
    </source>
</reference>
<dbReference type="SUPFAM" id="SSF82714">
    <property type="entry name" value="Multidrug efflux transporter AcrB TolC docking domain, DN and DC subdomains"/>
    <property type="match status" value="2"/>
</dbReference>
<dbReference type="SUPFAM" id="SSF82693">
    <property type="entry name" value="Multidrug efflux transporter AcrB pore domain, PN1, PN2, PC1 and PC2 subdomains"/>
    <property type="match status" value="2"/>
</dbReference>
<evidence type="ECO:0000313" key="3">
    <source>
        <dbReference type="EMBL" id="PTB86549.1"/>
    </source>
</evidence>
<dbReference type="GO" id="GO:0042910">
    <property type="term" value="F:xenobiotic transmembrane transporter activity"/>
    <property type="evidence" value="ECO:0007669"/>
    <property type="project" value="TreeGrafter"/>
</dbReference>
<dbReference type="InterPro" id="IPR000731">
    <property type="entry name" value="SSD"/>
</dbReference>
<evidence type="ECO:0000256" key="1">
    <source>
        <dbReference type="SAM" id="Phobius"/>
    </source>
</evidence>
<name>A0A2T4CYC0_9GAMM</name>
<accession>A0A2T4CYC0</accession>
<feature type="transmembrane region" description="Helical" evidence="1">
    <location>
        <begin position="890"/>
        <end position="912"/>
    </location>
</feature>
<evidence type="ECO:0000259" key="2">
    <source>
        <dbReference type="PROSITE" id="PS50156"/>
    </source>
</evidence>
<feature type="domain" description="SSD" evidence="2">
    <location>
        <begin position="866"/>
        <end position="1034"/>
    </location>
</feature>
<feature type="transmembrane region" description="Helical" evidence="1">
    <location>
        <begin position="864"/>
        <end position="883"/>
    </location>
</feature>
<feature type="transmembrane region" description="Helical" evidence="1">
    <location>
        <begin position="337"/>
        <end position="356"/>
    </location>
</feature>
<dbReference type="PANTHER" id="PTHR32063">
    <property type="match status" value="1"/>
</dbReference>
<feature type="transmembrane region" description="Helical" evidence="1">
    <location>
        <begin position="363"/>
        <end position="383"/>
    </location>
</feature>